<reference evidence="3" key="1">
    <citation type="submission" date="2021-09" db="EMBL/GenBank/DDBJ databases">
        <authorList>
            <consortium name="AG Swart"/>
            <person name="Singh M."/>
            <person name="Singh A."/>
            <person name="Seah K."/>
            <person name="Emmerich C."/>
        </authorList>
    </citation>
    <scope>NUCLEOTIDE SEQUENCE</scope>
    <source>
        <strain evidence="3">ATCC30299</strain>
    </source>
</reference>
<evidence type="ECO:0000256" key="1">
    <source>
        <dbReference type="SAM" id="Phobius"/>
    </source>
</evidence>
<keyword evidence="4" id="KW-1185">Reference proteome</keyword>
<dbReference type="EMBL" id="CAJZBQ010000044">
    <property type="protein sequence ID" value="CAG9327541.1"/>
    <property type="molecule type" value="Genomic_DNA"/>
</dbReference>
<dbReference type="InterPro" id="IPR057352">
    <property type="entry name" value="TPR_TmcB/C"/>
</dbReference>
<feature type="domain" description="TmcB/TmcC TPR repeats" evidence="2">
    <location>
        <begin position="452"/>
        <end position="555"/>
    </location>
</feature>
<keyword evidence="1" id="KW-0812">Transmembrane</keyword>
<keyword evidence="1" id="KW-1133">Transmembrane helix</keyword>
<organism evidence="3 4">
    <name type="scientific">Blepharisma stoltei</name>
    <dbReference type="NCBI Taxonomy" id="1481888"/>
    <lineage>
        <taxon>Eukaryota</taxon>
        <taxon>Sar</taxon>
        <taxon>Alveolata</taxon>
        <taxon>Ciliophora</taxon>
        <taxon>Postciliodesmatophora</taxon>
        <taxon>Heterotrichea</taxon>
        <taxon>Heterotrichida</taxon>
        <taxon>Blepharismidae</taxon>
        <taxon>Blepharisma</taxon>
    </lineage>
</organism>
<feature type="transmembrane region" description="Helical" evidence="1">
    <location>
        <begin position="264"/>
        <end position="282"/>
    </location>
</feature>
<feature type="transmembrane region" description="Helical" evidence="1">
    <location>
        <begin position="196"/>
        <end position="220"/>
    </location>
</feature>
<dbReference type="Pfam" id="PF25474">
    <property type="entry name" value="TPR_TmcB"/>
    <property type="match status" value="1"/>
</dbReference>
<dbReference type="Proteomes" id="UP001162131">
    <property type="component" value="Unassembled WGS sequence"/>
</dbReference>
<keyword evidence="1" id="KW-0472">Membrane</keyword>
<comment type="caution">
    <text evidence="3">The sequence shown here is derived from an EMBL/GenBank/DDBJ whole genome shotgun (WGS) entry which is preliminary data.</text>
</comment>
<accession>A0AAU9JPK8</accession>
<gene>
    <name evidence="3" type="ORF">BSTOLATCC_MIC44174</name>
</gene>
<feature type="transmembrane region" description="Helical" evidence="1">
    <location>
        <begin position="321"/>
        <end position="341"/>
    </location>
</feature>
<dbReference type="AlphaFoldDB" id="A0AAU9JPK8"/>
<protein>
    <recommendedName>
        <fullName evidence="2">TmcB/TmcC TPR repeats domain-containing protein</fullName>
    </recommendedName>
</protein>
<feature type="transmembrane region" description="Helical" evidence="1">
    <location>
        <begin position="57"/>
        <end position="77"/>
    </location>
</feature>
<evidence type="ECO:0000259" key="2">
    <source>
        <dbReference type="Pfam" id="PF25474"/>
    </source>
</evidence>
<evidence type="ECO:0000313" key="4">
    <source>
        <dbReference type="Proteomes" id="UP001162131"/>
    </source>
</evidence>
<feature type="transmembrane region" description="Helical" evidence="1">
    <location>
        <begin position="294"/>
        <end position="315"/>
    </location>
</feature>
<feature type="transmembrane region" description="Helical" evidence="1">
    <location>
        <begin position="146"/>
        <end position="176"/>
    </location>
</feature>
<proteinExistence type="predicted"/>
<feature type="transmembrane region" description="Helical" evidence="1">
    <location>
        <begin position="114"/>
        <end position="134"/>
    </location>
</feature>
<sequence>MIDYSDNLYKTSIFSKDHKIHSFTNTIYFKTKIRLIERLENWFVLKYDLNIKKSTQYLIEIIVNLIIFCQMITMLWYPDMEIQNWSSYLIWWRLIGYFSFDTICADLNTFQNAFYISISQISASTLALVIFCLFKQNKWKICKLLLVFPTYILGAMSTVGFIPTNLILIITIKYSLFSYSKTDEYVNLTPKEIDVGIIGIILGIFSLVQLTVLCIFREIFTADTRHSFAWKNIKSRSNSSYDMLLVICKQFFVFMHISMNSKKVWYYSIIMIFSGILAFIAWKSDSYYSPIVNLIQISTMLGLMGISLNFLIGIWMDNSGIIPLLSICVVPLALGLIFYWIRKFSLNKPNKGIYLDQHTFELTIRKQLISRNYQNYSQIFDKFSEIHKTSQIIKDKLLVAWEVNYCLFSVKDISLAKIKLARMSQVRDSFEGEVQEQRIYQWFKLNEKNLDDENDFLVYLNELELAKREDKALCKFLLDLWKEASLEKPKISKLEYLVKNSASLIKSVNSIYTKLLKEKHPKSHEIYGSLLQNILYEFNRGKIILDKASTYAIEQESKKIEKIENFEEGNGNILISADKDSLGVIVYINEVAAQILKGTVTNILENNIIQYIPSPYNQNHLEIMKTFIDNCINPEILRTHSWFIMDHQGYLHELHTLIKLTALRESLFFMVSMKPIASNHQVALISKDGLIFCHSDLFPDALDLPNKFLNYQNISSYIPKFFELELFEPELIVTRQTIAVIHGIKNFKKSEVHYVILITDKNEITEWLKKDTYEQREFFGQLINTSIINEHKPSETKLTTDQDDDRIRKRKSNMSITTFIDDIGDVSITLKGQKFEEKESNISFQVNSYNFINSKK</sequence>
<name>A0AAU9JPK8_9CILI</name>
<evidence type="ECO:0000313" key="3">
    <source>
        <dbReference type="EMBL" id="CAG9327541.1"/>
    </source>
</evidence>